<feature type="transmembrane region" description="Helical" evidence="1">
    <location>
        <begin position="48"/>
        <end position="68"/>
    </location>
</feature>
<sequence>MAGKKDKSLIYWSMNYRGKRRRTLVMLPLCVIIGVIAPFYCINEYGSVWPAVAFDVILAVTWVAQYLYTTKKAQEEAAQMQQAQRNPNQPQQRF</sequence>
<evidence type="ECO:0000313" key="3">
    <source>
        <dbReference type="Proteomes" id="UP000588277"/>
    </source>
</evidence>
<keyword evidence="1" id="KW-1133">Transmembrane helix</keyword>
<protein>
    <submittedName>
        <fullName evidence="2">Uncharacterized protein</fullName>
    </submittedName>
</protein>
<dbReference type="RefSeq" id="WP_169275793.1">
    <property type="nucleotide sequence ID" value="NZ_JAAIIH010000008.1"/>
</dbReference>
<keyword evidence="3" id="KW-1185">Reference proteome</keyword>
<organism evidence="2 3">
    <name type="scientific">Bifidobacterium moraviense</name>
    <dbReference type="NCBI Taxonomy" id="2675323"/>
    <lineage>
        <taxon>Bacteria</taxon>
        <taxon>Bacillati</taxon>
        <taxon>Actinomycetota</taxon>
        <taxon>Actinomycetes</taxon>
        <taxon>Bifidobacteriales</taxon>
        <taxon>Bifidobacteriaceae</taxon>
        <taxon>Bifidobacterium</taxon>
    </lineage>
</organism>
<reference evidence="2 3" key="1">
    <citation type="submission" date="2020-02" db="EMBL/GenBank/DDBJ databases">
        <title>Characterization of phylogenetic diversity of novel bifidobacterial species isolated in Czech ZOOs.</title>
        <authorList>
            <person name="Lugli G.A."/>
            <person name="Vera N.B."/>
            <person name="Ventura M."/>
        </authorList>
    </citation>
    <scope>NUCLEOTIDE SEQUENCE [LARGE SCALE GENOMIC DNA]</scope>
    <source>
        <strain evidence="2 3">DSM 109958</strain>
    </source>
</reference>
<dbReference type="AlphaFoldDB" id="A0A7Y0HXW8"/>
<dbReference type="Proteomes" id="UP000588277">
    <property type="component" value="Unassembled WGS sequence"/>
</dbReference>
<feature type="transmembrane region" description="Helical" evidence="1">
    <location>
        <begin position="24"/>
        <end position="42"/>
    </location>
</feature>
<evidence type="ECO:0000256" key="1">
    <source>
        <dbReference type="SAM" id="Phobius"/>
    </source>
</evidence>
<proteinExistence type="predicted"/>
<keyword evidence="1" id="KW-0812">Transmembrane</keyword>
<dbReference type="EMBL" id="JAAIIH010000008">
    <property type="protein sequence ID" value="NMN00651.1"/>
    <property type="molecule type" value="Genomic_DNA"/>
</dbReference>
<evidence type="ECO:0000313" key="2">
    <source>
        <dbReference type="EMBL" id="NMN00651.1"/>
    </source>
</evidence>
<accession>A0A7Y0HXW8</accession>
<name>A0A7Y0HXW8_9BIFI</name>
<gene>
    <name evidence="2" type="ORF">G1C96_1230</name>
</gene>
<keyword evidence="1" id="KW-0472">Membrane</keyword>
<comment type="caution">
    <text evidence="2">The sequence shown here is derived from an EMBL/GenBank/DDBJ whole genome shotgun (WGS) entry which is preliminary data.</text>
</comment>